<dbReference type="InterPro" id="IPR043143">
    <property type="entry name" value="Mal/L-sulf/L-lact_DH-like_NADP"/>
</dbReference>
<dbReference type="SUPFAM" id="SSF89733">
    <property type="entry name" value="L-sulfolactate dehydrogenase-like"/>
    <property type="match status" value="1"/>
</dbReference>
<dbReference type="GO" id="GO:0016491">
    <property type="term" value="F:oxidoreductase activity"/>
    <property type="evidence" value="ECO:0007669"/>
    <property type="project" value="UniProtKB-KW"/>
</dbReference>
<evidence type="ECO:0000256" key="1">
    <source>
        <dbReference type="ARBA" id="ARBA00006056"/>
    </source>
</evidence>
<dbReference type="InterPro" id="IPR036111">
    <property type="entry name" value="Mal/L-sulfo/L-lacto_DH-like_sf"/>
</dbReference>
<comment type="similarity">
    <text evidence="1">Belongs to the LDH2/MDH2 oxidoreductase family.</text>
</comment>
<dbReference type="EMBL" id="CP123385">
    <property type="protein sequence ID" value="XCC96218.1"/>
    <property type="molecule type" value="Genomic_DNA"/>
</dbReference>
<reference evidence="3" key="1">
    <citation type="submission" date="2023-02" db="EMBL/GenBank/DDBJ databases">
        <title>Description and genomic characterization of Salipiger bruguierae sp. nov., isolated from the sediment of mangrove plant Bruguiera sexangula.</title>
        <authorList>
            <person name="Long M."/>
        </authorList>
    </citation>
    <scope>NUCLEOTIDE SEQUENCE</scope>
    <source>
        <strain evidence="3">H15</strain>
    </source>
</reference>
<dbReference type="RefSeq" id="WP_353475084.1">
    <property type="nucleotide sequence ID" value="NZ_CP123385.1"/>
</dbReference>
<evidence type="ECO:0000256" key="2">
    <source>
        <dbReference type="ARBA" id="ARBA00023002"/>
    </source>
</evidence>
<dbReference type="Pfam" id="PF02615">
    <property type="entry name" value="Ldh_2"/>
    <property type="match status" value="1"/>
</dbReference>
<name>A0AAU8AMQ0_9RHOB</name>
<dbReference type="PANTHER" id="PTHR11091">
    <property type="entry name" value="OXIDOREDUCTASE-RELATED"/>
    <property type="match status" value="1"/>
</dbReference>
<sequence>MDGVPCRVAEEEARALARDAFLRAGLPPRAAEATAGQLVLAEMMGITTHGLNRVKTYIDRLARGVADPAALPVVERPAPALLRVDGRNALGTVVMVEALSAAMEAARATGIAAAFCRHSTHFGAAAPYCHLACEAGFAAIVLSNATPVIPPAGGREARLGNNPIAVALPDPGGAHVIFDAALSVSSRSAIRRARDEGRPIPPHWATDRHGAPTTDAQAALSGLLLPIGGTKGAGLALSVDLLAGVLSGAGFLDRIPDLEATPGARQDLGHVLILIDADRLLPAAERGPRLDAFRRSLCTSAPLDPAAPVRLPSDRARAQMARAKRDGLPLPAALLAELRQLAAAPREGD</sequence>
<dbReference type="InterPro" id="IPR043144">
    <property type="entry name" value="Mal/L-sulf/L-lact_DH-like_ah"/>
</dbReference>
<evidence type="ECO:0000313" key="3">
    <source>
        <dbReference type="EMBL" id="XCC96218.1"/>
    </source>
</evidence>
<gene>
    <name evidence="3" type="ORF">PVT71_16115</name>
</gene>
<protein>
    <submittedName>
        <fullName evidence="3">Ldh family oxidoreductase</fullName>
    </submittedName>
</protein>
<accession>A0AAU8AMQ0</accession>
<organism evidence="3">
    <name type="scientific">Alloyangia sp. H15</name>
    <dbReference type="NCBI Taxonomy" id="3029062"/>
    <lineage>
        <taxon>Bacteria</taxon>
        <taxon>Pseudomonadati</taxon>
        <taxon>Pseudomonadota</taxon>
        <taxon>Alphaproteobacteria</taxon>
        <taxon>Rhodobacterales</taxon>
        <taxon>Roseobacteraceae</taxon>
        <taxon>Alloyangia</taxon>
    </lineage>
</organism>
<keyword evidence="2" id="KW-0560">Oxidoreductase</keyword>
<dbReference type="AlphaFoldDB" id="A0AAU8AMQ0"/>
<dbReference type="Gene3D" id="1.10.1530.10">
    <property type="match status" value="1"/>
</dbReference>
<dbReference type="InterPro" id="IPR003767">
    <property type="entry name" value="Malate/L-lactate_DH-like"/>
</dbReference>
<proteinExistence type="inferred from homology"/>
<dbReference type="PANTHER" id="PTHR11091:SF0">
    <property type="entry name" value="MALATE DEHYDROGENASE"/>
    <property type="match status" value="1"/>
</dbReference>
<dbReference type="Gene3D" id="3.30.1370.60">
    <property type="entry name" value="Hypothetical oxidoreductase yiak, domain 2"/>
    <property type="match status" value="1"/>
</dbReference>